<keyword evidence="2" id="KW-1185">Reference proteome</keyword>
<sequence>MAEPADPYLVTEETARDHATAALVEFIVAGPGHLEDKAWMSATIGDDSVLFFDRNGRPFVYQYPVKSGGMVIGNIKVAARTILGGSVMEYGTSSSTFDPDDALQMAIATTEHTYPGWKIQKALPCYAPPITGILIWAKTVNDTEKLLLLDPASGMIVEREMADEDAVVDHLGRTLDPDEIESRIAVWRNSNTRYREILTFAESHDIDLRERLSEDDSESYKEFFRLQEVSSTGTPPPATPLSGSELIAQQRELEEWQMTAEWDIAIAYDAALSDDEISSIITEHLGDGSLPGGIKTSPGRSWLCLNATTTEFAGYRARLENHRAVLVICASDAFFWSVLENPKSVDGRTLWLVDIDQNPPEMDREEIKNLLLAEGFPLEEIRFARLRSYPQDRDGREQFAERLNSDPRLLFVMKEYLM</sequence>
<dbReference type="RefSeq" id="WP_211531752.1">
    <property type="nucleotide sequence ID" value="NZ_JWHL01000030.1"/>
</dbReference>
<gene>
    <name evidence="1" type="ORF">RJ53_11120</name>
</gene>
<organism evidence="1 2">
    <name type="scientific">Methanocalculus chunghsingensis</name>
    <dbReference type="NCBI Taxonomy" id="156457"/>
    <lineage>
        <taxon>Archaea</taxon>
        <taxon>Methanobacteriati</taxon>
        <taxon>Methanobacteriota</taxon>
        <taxon>Stenosarchaea group</taxon>
        <taxon>Methanomicrobia</taxon>
        <taxon>Methanomicrobiales</taxon>
        <taxon>Methanocalculaceae</taxon>
        <taxon>Methanocalculus</taxon>
    </lineage>
</organism>
<proteinExistence type="predicted"/>
<evidence type="ECO:0000313" key="2">
    <source>
        <dbReference type="Proteomes" id="UP000730161"/>
    </source>
</evidence>
<comment type="caution">
    <text evidence="1">The sequence shown here is derived from an EMBL/GenBank/DDBJ whole genome shotgun (WGS) entry which is preliminary data.</text>
</comment>
<evidence type="ECO:0000313" key="1">
    <source>
        <dbReference type="EMBL" id="MBR1369998.1"/>
    </source>
</evidence>
<dbReference type="EMBL" id="JWHL01000030">
    <property type="protein sequence ID" value="MBR1369998.1"/>
    <property type="molecule type" value="Genomic_DNA"/>
</dbReference>
<protein>
    <submittedName>
        <fullName evidence="1">Uncharacterized protein</fullName>
    </submittedName>
</protein>
<dbReference type="AlphaFoldDB" id="A0A8J7W9K5"/>
<reference evidence="1" key="1">
    <citation type="submission" date="2014-12" db="EMBL/GenBank/DDBJ databases">
        <authorList>
            <person name="Huang H.-H."/>
            <person name="Chen S.-C."/>
            <person name="Lai M.-C."/>
        </authorList>
    </citation>
    <scope>NUCLEOTIDE SEQUENCE</scope>
    <source>
        <strain evidence="1">K1F9705b</strain>
    </source>
</reference>
<dbReference type="OrthoDB" id="135518at2157"/>
<accession>A0A8J7W9K5</accession>
<name>A0A8J7W9K5_9EURY</name>
<dbReference type="Proteomes" id="UP000730161">
    <property type="component" value="Unassembled WGS sequence"/>
</dbReference>